<dbReference type="Pfam" id="PF02754">
    <property type="entry name" value="CCG"/>
    <property type="match status" value="1"/>
</dbReference>
<dbReference type="InterPro" id="IPR004017">
    <property type="entry name" value="Cys_rich_dom"/>
</dbReference>
<sequence length="206" mass="22439">MQHLGYESRALDAARHNVDVWTREIENGGLDAIVVTTSGCGTVIKDYGFLLRNDNAYAQKAVRISALARDITEFLHELPLQDGVRTTGQVVAYHSACSMQHGQQVRDQPKSLLRRMGFVVREVPEGHICCGSAGTYNVLQPEIANRLRARKVTNIEKVKPQIIASGNLGCITQIGAGTRIPVVHTVELVDWAMGGPLPDVLKGCLG</sequence>
<evidence type="ECO:0000256" key="5">
    <source>
        <dbReference type="ARBA" id="ARBA00023014"/>
    </source>
</evidence>
<reference evidence="7" key="1">
    <citation type="journal article" date="2014" name="Int. J. Syst. Evol. Microbiol.">
        <title>Complete genome sequence of Corynebacterium casei LMG S-19264T (=DSM 44701T), isolated from a smear-ripened cheese.</title>
        <authorList>
            <consortium name="US DOE Joint Genome Institute (JGI-PGF)"/>
            <person name="Walter F."/>
            <person name="Albersmeier A."/>
            <person name="Kalinowski J."/>
            <person name="Ruckert C."/>
        </authorList>
    </citation>
    <scope>NUCLEOTIDE SEQUENCE</scope>
    <source>
        <strain evidence="7">CGMCC 1.15034</strain>
    </source>
</reference>
<evidence type="ECO:0000256" key="3">
    <source>
        <dbReference type="ARBA" id="ARBA00022737"/>
    </source>
</evidence>
<feature type="domain" description="Cysteine-rich" evidence="6">
    <location>
        <begin position="91"/>
        <end position="174"/>
    </location>
</feature>
<evidence type="ECO:0000256" key="1">
    <source>
        <dbReference type="ARBA" id="ARBA00022485"/>
    </source>
</evidence>
<keyword evidence="3" id="KW-0677">Repeat</keyword>
<keyword evidence="1" id="KW-0004">4Fe-4S</keyword>
<evidence type="ECO:0000256" key="4">
    <source>
        <dbReference type="ARBA" id="ARBA00023004"/>
    </source>
</evidence>
<dbReference type="PANTHER" id="PTHR32479">
    <property type="entry name" value="GLYCOLATE OXIDASE IRON-SULFUR SUBUNIT"/>
    <property type="match status" value="1"/>
</dbReference>
<reference evidence="7" key="2">
    <citation type="submission" date="2022-12" db="EMBL/GenBank/DDBJ databases">
        <authorList>
            <person name="Sun Q."/>
            <person name="Zhou Y."/>
        </authorList>
    </citation>
    <scope>NUCLEOTIDE SEQUENCE</scope>
    <source>
        <strain evidence="7">CGMCC 1.15034</strain>
    </source>
</reference>
<proteinExistence type="predicted"/>
<dbReference type="PANTHER" id="PTHR32479:SF17">
    <property type="entry name" value="GLYCOLATE OXIDASE IRON-SULFUR SUBUNIT"/>
    <property type="match status" value="1"/>
</dbReference>
<keyword evidence="5" id="KW-0411">Iron-sulfur</keyword>
<comment type="caution">
    <text evidence="7">The sequence shown here is derived from an EMBL/GenBank/DDBJ whole genome shotgun (WGS) entry which is preliminary data.</text>
</comment>
<keyword evidence="2" id="KW-0479">Metal-binding</keyword>
<dbReference type="AlphaFoldDB" id="A0AA87W0B7"/>
<dbReference type="EMBL" id="BMHC01000001">
    <property type="protein sequence ID" value="GGI20617.1"/>
    <property type="molecule type" value="Genomic_DNA"/>
</dbReference>
<evidence type="ECO:0000313" key="7">
    <source>
        <dbReference type="EMBL" id="GGI20617.1"/>
    </source>
</evidence>
<name>A0AA87W0B7_9BRAD</name>
<protein>
    <recommendedName>
        <fullName evidence="6">Cysteine-rich domain-containing protein</fullName>
    </recommendedName>
</protein>
<evidence type="ECO:0000256" key="2">
    <source>
        <dbReference type="ARBA" id="ARBA00022723"/>
    </source>
</evidence>
<organism evidence="7 8">
    <name type="scientific">Bradyrhizobium guangdongense</name>
    <dbReference type="NCBI Taxonomy" id="1325090"/>
    <lineage>
        <taxon>Bacteria</taxon>
        <taxon>Pseudomonadati</taxon>
        <taxon>Pseudomonadota</taxon>
        <taxon>Alphaproteobacteria</taxon>
        <taxon>Hyphomicrobiales</taxon>
        <taxon>Nitrobacteraceae</taxon>
        <taxon>Bradyrhizobium</taxon>
    </lineage>
</organism>
<gene>
    <name evidence="7" type="ORF">GCM10010987_10250</name>
</gene>
<keyword evidence="4" id="KW-0408">Iron</keyword>
<evidence type="ECO:0000259" key="6">
    <source>
        <dbReference type="Pfam" id="PF02754"/>
    </source>
</evidence>
<evidence type="ECO:0000313" key="8">
    <source>
        <dbReference type="Proteomes" id="UP000625079"/>
    </source>
</evidence>
<dbReference type="Proteomes" id="UP000625079">
    <property type="component" value="Unassembled WGS sequence"/>
</dbReference>
<dbReference type="GO" id="GO:0051539">
    <property type="term" value="F:4 iron, 4 sulfur cluster binding"/>
    <property type="evidence" value="ECO:0007669"/>
    <property type="project" value="UniProtKB-KW"/>
</dbReference>
<dbReference type="GO" id="GO:0046872">
    <property type="term" value="F:metal ion binding"/>
    <property type="evidence" value="ECO:0007669"/>
    <property type="project" value="UniProtKB-KW"/>
</dbReference>
<dbReference type="GO" id="GO:0016491">
    <property type="term" value="F:oxidoreductase activity"/>
    <property type="evidence" value="ECO:0007669"/>
    <property type="project" value="UniProtKB-ARBA"/>
</dbReference>
<accession>A0AA87W0B7</accession>